<feature type="domain" description="ABC transporter" evidence="8">
    <location>
        <begin position="361"/>
        <end position="597"/>
    </location>
</feature>
<evidence type="ECO:0000259" key="8">
    <source>
        <dbReference type="PROSITE" id="PS50893"/>
    </source>
</evidence>
<evidence type="ECO:0000256" key="6">
    <source>
        <dbReference type="ARBA" id="ARBA00023136"/>
    </source>
</evidence>
<dbReference type="Gene3D" id="3.40.50.300">
    <property type="entry name" value="P-loop containing nucleotide triphosphate hydrolases"/>
    <property type="match status" value="1"/>
</dbReference>
<dbReference type="SUPFAM" id="SSF90123">
    <property type="entry name" value="ABC transporter transmembrane region"/>
    <property type="match status" value="1"/>
</dbReference>
<reference evidence="10 11" key="1">
    <citation type="submission" date="2021-03" db="EMBL/GenBank/DDBJ databases">
        <title>Genomic Encyclopedia of Type Strains, Phase IV (KMG-IV): sequencing the most valuable type-strain genomes for metagenomic binning, comparative biology and taxonomic classification.</title>
        <authorList>
            <person name="Goeker M."/>
        </authorList>
    </citation>
    <scope>NUCLEOTIDE SEQUENCE [LARGE SCALE GENOMIC DNA]</scope>
    <source>
        <strain evidence="10 11">DSM 26806</strain>
    </source>
</reference>
<evidence type="ECO:0000313" key="11">
    <source>
        <dbReference type="Proteomes" id="UP001519288"/>
    </source>
</evidence>
<dbReference type="InterPro" id="IPR011527">
    <property type="entry name" value="ABC1_TM_dom"/>
</dbReference>
<comment type="subcellular location">
    <subcellularLocation>
        <location evidence="1">Cell membrane</location>
        <topology evidence="1">Multi-pass membrane protein</topology>
    </subcellularLocation>
</comment>
<feature type="domain" description="ABC transmembrane type-1" evidence="9">
    <location>
        <begin position="18"/>
        <end position="301"/>
    </location>
</feature>
<organism evidence="10 11">
    <name type="scientific">Paenibacillus shirakamiensis</name>
    <dbReference type="NCBI Taxonomy" id="1265935"/>
    <lineage>
        <taxon>Bacteria</taxon>
        <taxon>Bacillati</taxon>
        <taxon>Bacillota</taxon>
        <taxon>Bacilli</taxon>
        <taxon>Bacillales</taxon>
        <taxon>Paenibacillaceae</taxon>
        <taxon>Paenibacillus</taxon>
    </lineage>
</organism>
<protein>
    <submittedName>
        <fullName evidence="10">ABC-type multidrug transport system fused ATPase/permease subunit</fullName>
    </submittedName>
</protein>
<keyword evidence="6 7" id="KW-0472">Membrane</keyword>
<evidence type="ECO:0000256" key="7">
    <source>
        <dbReference type="SAM" id="Phobius"/>
    </source>
</evidence>
<dbReference type="InterPro" id="IPR036640">
    <property type="entry name" value="ABC1_TM_sf"/>
</dbReference>
<dbReference type="PROSITE" id="PS50893">
    <property type="entry name" value="ABC_TRANSPORTER_2"/>
    <property type="match status" value="1"/>
</dbReference>
<dbReference type="InterPro" id="IPR039421">
    <property type="entry name" value="Type_1_exporter"/>
</dbReference>
<dbReference type="PANTHER" id="PTHR43394:SF1">
    <property type="entry name" value="ATP-BINDING CASSETTE SUB-FAMILY B MEMBER 10, MITOCHONDRIAL"/>
    <property type="match status" value="1"/>
</dbReference>
<keyword evidence="2 7" id="KW-0812">Transmembrane</keyword>
<dbReference type="InterPro" id="IPR003439">
    <property type="entry name" value="ABC_transporter-like_ATP-bd"/>
</dbReference>
<dbReference type="InterPro" id="IPR003593">
    <property type="entry name" value="AAA+_ATPase"/>
</dbReference>
<dbReference type="Pfam" id="PF00005">
    <property type="entry name" value="ABC_tran"/>
    <property type="match status" value="1"/>
</dbReference>
<evidence type="ECO:0000256" key="3">
    <source>
        <dbReference type="ARBA" id="ARBA00022741"/>
    </source>
</evidence>
<evidence type="ECO:0000256" key="4">
    <source>
        <dbReference type="ARBA" id="ARBA00022840"/>
    </source>
</evidence>
<feature type="transmembrane region" description="Helical" evidence="7">
    <location>
        <begin position="272"/>
        <end position="292"/>
    </location>
</feature>
<comment type="caution">
    <text evidence="10">The sequence shown here is derived from an EMBL/GenBank/DDBJ whole genome shotgun (WGS) entry which is preliminary data.</text>
</comment>
<dbReference type="CDD" id="cd18541">
    <property type="entry name" value="ABC_6TM_TmrB_like"/>
    <property type="match status" value="1"/>
</dbReference>
<dbReference type="Gene3D" id="1.20.1560.10">
    <property type="entry name" value="ABC transporter type 1, transmembrane domain"/>
    <property type="match status" value="1"/>
</dbReference>
<keyword evidence="5 7" id="KW-1133">Transmembrane helix</keyword>
<gene>
    <name evidence="10" type="ORF">J2Z69_003465</name>
</gene>
<dbReference type="Proteomes" id="UP001519288">
    <property type="component" value="Unassembled WGS sequence"/>
</dbReference>
<dbReference type="InterPro" id="IPR027417">
    <property type="entry name" value="P-loop_NTPase"/>
</dbReference>
<evidence type="ECO:0000259" key="9">
    <source>
        <dbReference type="PROSITE" id="PS50929"/>
    </source>
</evidence>
<dbReference type="EMBL" id="JAGGLD010000008">
    <property type="protein sequence ID" value="MBP2002392.1"/>
    <property type="molecule type" value="Genomic_DNA"/>
</dbReference>
<keyword evidence="3" id="KW-0547">Nucleotide-binding</keyword>
<dbReference type="PROSITE" id="PS50929">
    <property type="entry name" value="ABC_TM1F"/>
    <property type="match status" value="1"/>
</dbReference>
<dbReference type="PANTHER" id="PTHR43394">
    <property type="entry name" value="ATP-DEPENDENT PERMEASE MDL1, MITOCHONDRIAL"/>
    <property type="match status" value="1"/>
</dbReference>
<feature type="transmembrane region" description="Helical" evidence="7">
    <location>
        <begin position="245"/>
        <end position="266"/>
    </location>
</feature>
<keyword evidence="4" id="KW-0067">ATP-binding</keyword>
<sequence length="611" mass="69202">MFRDLGWFFGIYKKRYTLAIFFLLVVGILELGPPTLIGRIIDQMQQGSLTRSTLNGISLVLVGLALIYYLFTYLWTYQLYGGSYILEKTYRSRLIQHLLKMNAPFYERHRTGDVMARATHDLEAIGQTAGFGILTLVDSSFYMLTITLMMGFTISWSLTLAALAPLPLIALTIKYFGEKINIRYAGAQSAFGELNNQVLDTLTGIRVIRAYVQESAYLQKFHQSTANVYQKNLEVTRMEALMEPIIKILVAISYVIGLGYGASLVFHHQITLGQLVSFNVYLGMMIWPMYALNELVNIMQRGRASLQRVREILHYSPDVKDGDDIRQGQVQRQAQKKVHKQGSQTLCNSISPPSDLRPDFIRFSQVTFKYPSSTHNNLNNITFMLKRGETLGIVGKTGSGKSTLLQQLLREYSPGEGCIQVTEHFKLDQIPREQASPWFGYVPQEQFLFSASIRENIMFGNDQATDDEFQYAITSAALTEDLSNLPKGLDTEVGERGMSLSGGQKQRVAIARALLMNPEILILDDALSAVDTRTEAHILSHIQQDRHGRTNLIATHRLSTIQHAHLIVVLDEGRIIERGTHEELVRQNGWYARQYDRQQLESERVLSRTGK</sequence>
<feature type="transmembrane region" description="Helical" evidence="7">
    <location>
        <begin position="53"/>
        <end position="71"/>
    </location>
</feature>
<feature type="transmembrane region" description="Helical" evidence="7">
    <location>
        <begin position="20"/>
        <end position="41"/>
    </location>
</feature>
<evidence type="ECO:0000313" key="10">
    <source>
        <dbReference type="EMBL" id="MBP2002392.1"/>
    </source>
</evidence>
<proteinExistence type="predicted"/>
<evidence type="ECO:0000256" key="1">
    <source>
        <dbReference type="ARBA" id="ARBA00004651"/>
    </source>
</evidence>
<dbReference type="Pfam" id="PF00664">
    <property type="entry name" value="ABC_membrane"/>
    <property type="match status" value="1"/>
</dbReference>
<dbReference type="SUPFAM" id="SSF52540">
    <property type="entry name" value="P-loop containing nucleoside triphosphate hydrolases"/>
    <property type="match status" value="1"/>
</dbReference>
<keyword evidence="11" id="KW-1185">Reference proteome</keyword>
<dbReference type="PROSITE" id="PS00211">
    <property type="entry name" value="ABC_TRANSPORTER_1"/>
    <property type="match status" value="1"/>
</dbReference>
<feature type="transmembrane region" description="Helical" evidence="7">
    <location>
        <begin position="141"/>
        <end position="173"/>
    </location>
</feature>
<dbReference type="SMART" id="SM00382">
    <property type="entry name" value="AAA"/>
    <property type="match status" value="1"/>
</dbReference>
<evidence type="ECO:0000256" key="2">
    <source>
        <dbReference type="ARBA" id="ARBA00022692"/>
    </source>
</evidence>
<accession>A0ABS4JL03</accession>
<evidence type="ECO:0000256" key="5">
    <source>
        <dbReference type="ARBA" id="ARBA00022989"/>
    </source>
</evidence>
<dbReference type="InterPro" id="IPR017871">
    <property type="entry name" value="ABC_transporter-like_CS"/>
</dbReference>
<name>A0ABS4JL03_9BACL</name>